<keyword evidence="2" id="KW-1185">Reference proteome</keyword>
<evidence type="ECO:0000313" key="1">
    <source>
        <dbReference type="EMBL" id="RFU87508.1"/>
    </source>
</evidence>
<name>A0A372M983_9ACTN</name>
<dbReference type="OrthoDB" id="4328209at2"/>
<comment type="caution">
    <text evidence="1">The sequence shown here is derived from an EMBL/GenBank/DDBJ whole genome shotgun (WGS) entry which is preliminary data.</text>
</comment>
<evidence type="ECO:0000313" key="2">
    <source>
        <dbReference type="Proteomes" id="UP000263094"/>
    </source>
</evidence>
<dbReference type="EMBL" id="QUAK01000028">
    <property type="protein sequence ID" value="RFU87508.1"/>
    <property type="molecule type" value="Genomic_DNA"/>
</dbReference>
<proteinExistence type="predicted"/>
<accession>A0A372M983</accession>
<gene>
    <name evidence="1" type="ORF">DY218_06625</name>
</gene>
<sequence>MRRELVELGRQMRGPDLHGETMAERVLARIVADSIPTPALVTPGRTERVRGWFRRHRRGVTATLCGLLTVTAVTPPVRAAVADWIGFGGVAVRHDPSAKAPPSDAPPSGQGHGCAGLLTVADATRLAGFAPRLPKKLGPPTAASVTIHGPGYRRVLTLCWERDAAPIRLEQFPATLDPLFWKTSPAPFETIRTAELNGLWFPEPHTLQLRLVGEDGHHYHRTTRPAGPTLIWQTGDRTLRLEGETSRERAVGIARSASGDGGAP</sequence>
<organism evidence="1 2">
    <name type="scientific">Streptomyces triticagri</name>
    <dbReference type="NCBI Taxonomy" id="2293568"/>
    <lineage>
        <taxon>Bacteria</taxon>
        <taxon>Bacillati</taxon>
        <taxon>Actinomycetota</taxon>
        <taxon>Actinomycetes</taxon>
        <taxon>Kitasatosporales</taxon>
        <taxon>Streptomycetaceae</taxon>
        <taxon>Streptomyces</taxon>
    </lineage>
</organism>
<dbReference type="Proteomes" id="UP000263094">
    <property type="component" value="Unassembled WGS sequence"/>
</dbReference>
<protein>
    <submittedName>
        <fullName evidence="1">Uncharacterized protein</fullName>
    </submittedName>
</protein>
<reference evidence="1 2" key="1">
    <citation type="submission" date="2018-08" db="EMBL/GenBank/DDBJ databases">
        <title>Isolation, diversity and antifungal activity of Actinobacteria from wheat.</title>
        <authorList>
            <person name="Han C."/>
        </authorList>
    </citation>
    <scope>NUCLEOTIDE SEQUENCE [LARGE SCALE GENOMIC DNA]</scope>
    <source>
        <strain evidence="1 2">NEAU-YY421</strain>
    </source>
</reference>
<dbReference type="AlphaFoldDB" id="A0A372M983"/>